<dbReference type="Proteomes" id="UP000051497">
    <property type="component" value="Unassembled WGS sequence"/>
</dbReference>
<dbReference type="SMART" id="SM00248">
    <property type="entry name" value="ANK"/>
    <property type="match status" value="3"/>
</dbReference>
<proteinExistence type="predicted"/>
<feature type="repeat" description="ANK" evidence="3">
    <location>
        <begin position="61"/>
        <end position="94"/>
    </location>
</feature>
<dbReference type="STRING" id="295108.HT99x_00643"/>
<dbReference type="AlphaFoldDB" id="A0A0Q9YNE1"/>
<dbReference type="PANTHER" id="PTHR24198">
    <property type="entry name" value="ANKYRIN REPEAT AND PROTEIN KINASE DOMAIN-CONTAINING PROTEIN"/>
    <property type="match status" value="1"/>
</dbReference>
<evidence type="ECO:0000313" key="5">
    <source>
        <dbReference type="EMBL" id="MCS5712574.1"/>
    </source>
</evidence>
<evidence type="ECO:0000313" key="4">
    <source>
        <dbReference type="EMBL" id="KRG22224.1"/>
    </source>
</evidence>
<protein>
    <submittedName>
        <fullName evidence="5">Ankyrin repeat domain-containing protein</fullName>
    </submittedName>
    <submittedName>
        <fullName evidence="4">Ankyrin repeats (3 copies)</fullName>
    </submittedName>
</protein>
<dbReference type="PANTHER" id="PTHR24198:SF165">
    <property type="entry name" value="ANKYRIN REPEAT-CONTAINING PROTEIN-RELATED"/>
    <property type="match status" value="1"/>
</dbReference>
<comment type="caution">
    <text evidence="4">The sequence shown here is derived from an EMBL/GenBank/DDBJ whole genome shotgun (WGS) entry which is preliminary data.</text>
</comment>
<dbReference type="OrthoDB" id="5654384at2"/>
<keyword evidence="1" id="KW-0677">Repeat</keyword>
<dbReference type="Gene3D" id="1.25.40.20">
    <property type="entry name" value="Ankyrin repeat-containing domain"/>
    <property type="match status" value="1"/>
</dbReference>
<evidence type="ECO:0000313" key="6">
    <source>
        <dbReference type="Proteomes" id="UP000051497"/>
    </source>
</evidence>
<evidence type="ECO:0000256" key="1">
    <source>
        <dbReference type="ARBA" id="ARBA00022737"/>
    </source>
</evidence>
<accession>A0A0Q9YNE1</accession>
<name>A0A0Q9YNE1_9GAMM</name>
<dbReference type="InterPro" id="IPR002110">
    <property type="entry name" value="Ankyrin_rpt"/>
</dbReference>
<reference evidence="5" key="3">
    <citation type="submission" date="2021-06" db="EMBL/GenBank/DDBJ databases">
        <title>Genomic Description and Analysis of Intracellular Bacteria, Candidatus Berkiella cookevillensis and Candidatus Berkiella aquae.</title>
        <authorList>
            <person name="Kidane D.T."/>
            <person name="Mehari Y.T."/>
            <person name="Rice F.C."/>
            <person name="Arivett B.A."/>
            <person name="Farone A.L."/>
            <person name="Berk S.G."/>
            <person name="Farone M.B."/>
        </authorList>
    </citation>
    <scope>NUCLEOTIDE SEQUENCE</scope>
    <source>
        <strain evidence="5">HT99</strain>
    </source>
</reference>
<dbReference type="PROSITE" id="PS50088">
    <property type="entry name" value="ANK_REPEAT"/>
    <property type="match status" value="1"/>
</dbReference>
<evidence type="ECO:0000256" key="2">
    <source>
        <dbReference type="ARBA" id="ARBA00023043"/>
    </source>
</evidence>
<dbReference type="RefSeq" id="WP_075065285.1">
    <property type="nucleotide sequence ID" value="NZ_LKAJ02000001.1"/>
</dbReference>
<dbReference type="Pfam" id="PF12796">
    <property type="entry name" value="Ank_2"/>
    <property type="match status" value="1"/>
</dbReference>
<dbReference type="EMBL" id="LKAJ01000002">
    <property type="protein sequence ID" value="KRG22224.1"/>
    <property type="molecule type" value="Genomic_DNA"/>
</dbReference>
<reference evidence="4" key="1">
    <citation type="submission" date="2015-09" db="EMBL/GenBank/DDBJ databases">
        <title>Draft Genome Sequences of Two Novel Amoeba-resistant Intranuclear Bacteria, Candidatus Berkiella cookevillensis and Candidatus Berkiella aquae.</title>
        <authorList>
            <person name="Mehari Y.T."/>
            <person name="Arivett B.A."/>
            <person name="Farone A.L."/>
            <person name="Gunderson J.H."/>
            <person name="Farone M.B."/>
        </authorList>
    </citation>
    <scope>NUCLEOTIDE SEQUENCE [LARGE SCALE GENOMIC DNA]</scope>
    <source>
        <strain evidence="4">HT99</strain>
    </source>
</reference>
<sequence length="328" mass="37544">MILGTDTKSKNTDAFFEIFKGASIWGQGYNNWRWSPEKKAAAIPLIENGIELDAHRDFDSYDSTPLLLVAEYCHDLEIMLLLIEKGANVNIQNKHGSTPLNACMHYQPSIEKLQLLLSHHADPNIPDNHGMVPLSWCLGHYSEYSMQIIQLLLNNHAKIDIAKCRGKKFLEDIFSRSRIFDPEILSLLETILNKIHSLGRLECLKKAFKDILNENWDAVCHCPKEVFKIMRGCSEKRQFQIIQIIEQQFDNAITIAWSNCSTEPLCLRLFNCLTDFPADDDVQDALQATHHEAQPFIPSRIKNTRKDEPVMPDEAKNTETPFCACYIL</sequence>
<organism evidence="4">
    <name type="scientific">Candidatus Berkiella aquae</name>
    <dbReference type="NCBI Taxonomy" id="295108"/>
    <lineage>
        <taxon>Bacteria</taxon>
        <taxon>Pseudomonadati</taxon>
        <taxon>Pseudomonadota</taxon>
        <taxon>Gammaproteobacteria</taxon>
        <taxon>Candidatus Berkiellales</taxon>
        <taxon>Candidatus Berkiellaceae</taxon>
        <taxon>Candidatus Berkiella</taxon>
    </lineage>
</organism>
<dbReference type="EMBL" id="LKAJ02000001">
    <property type="protein sequence ID" value="MCS5712574.1"/>
    <property type="molecule type" value="Genomic_DNA"/>
</dbReference>
<keyword evidence="6" id="KW-1185">Reference proteome</keyword>
<evidence type="ECO:0000256" key="3">
    <source>
        <dbReference type="PROSITE-ProRule" id="PRU00023"/>
    </source>
</evidence>
<reference evidence="5" key="2">
    <citation type="journal article" date="2016" name="Genome Announc.">
        <title>Draft Genome Sequences of Two Novel Amoeba-Resistant Intranuclear Bacteria, 'Candidatus Berkiella cookevillensis' and 'Candidatus Berkiella aquae'.</title>
        <authorList>
            <person name="Mehari Y.T."/>
            <person name="Arivett B.A."/>
            <person name="Farone A.L."/>
            <person name="Gunderson J.H."/>
            <person name="Farone M.B."/>
        </authorList>
    </citation>
    <scope>NUCLEOTIDE SEQUENCE</scope>
    <source>
        <strain evidence="5">HT99</strain>
    </source>
</reference>
<keyword evidence="2 3" id="KW-0040">ANK repeat</keyword>
<gene>
    <name evidence="4" type="ORF">HT99x_00643</name>
    <name evidence="5" type="ORF">HT99x_014130</name>
</gene>
<dbReference type="InterPro" id="IPR036770">
    <property type="entry name" value="Ankyrin_rpt-contain_sf"/>
</dbReference>
<dbReference type="SUPFAM" id="SSF48403">
    <property type="entry name" value="Ankyrin repeat"/>
    <property type="match status" value="1"/>
</dbReference>